<dbReference type="SUPFAM" id="SSF47473">
    <property type="entry name" value="EF-hand"/>
    <property type="match status" value="1"/>
</dbReference>
<protein>
    <recommendedName>
        <fullName evidence="2">EF-hand domain-containing protein</fullName>
    </recommendedName>
</protein>
<accession>A0A2T9YHS4</accession>
<dbReference type="SMART" id="SM00054">
    <property type="entry name" value="EFh"/>
    <property type="match status" value="3"/>
</dbReference>
<feature type="domain" description="EF-hand" evidence="2">
    <location>
        <begin position="98"/>
        <end position="133"/>
    </location>
</feature>
<keyword evidence="4" id="KW-1185">Reference proteome</keyword>
<evidence type="ECO:0000259" key="2">
    <source>
        <dbReference type="PROSITE" id="PS50222"/>
    </source>
</evidence>
<keyword evidence="1" id="KW-0677">Repeat</keyword>
<reference evidence="3 4" key="1">
    <citation type="journal article" date="2018" name="MBio">
        <title>Comparative Genomics Reveals the Core Gene Toolbox for the Fungus-Insect Symbiosis.</title>
        <authorList>
            <person name="Wang Y."/>
            <person name="Stata M."/>
            <person name="Wang W."/>
            <person name="Stajich J.E."/>
            <person name="White M.M."/>
            <person name="Moncalvo J.M."/>
        </authorList>
    </citation>
    <scope>NUCLEOTIDE SEQUENCE [LARGE SCALE GENOMIC DNA]</scope>
    <source>
        <strain evidence="3 4">AUS-77-4</strain>
    </source>
</reference>
<organism evidence="3 4">
    <name type="scientific">Furculomyces boomerangus</name>
    <dbReference type="NCBI Taxonomy" id="61424"/>
    <lineage>
        <taxon>Eukaryota</taxon>
        <taxon>Fungi</taxon>
        <taxon>Fungi incertae sedis</taxon>
        <taxon>Zoopagomycota</taxon>
        <taxon>Kickxellomycotina</taxon>
        <taxon>Harpellomycetes</taxon>
        <taxon>Harpellales</taxon>
        <taxon>Harpellaceae</taxon>
        <taxon>Furculomyces</taxon>
    </lineage>
</organism>
<dbReference type="PROSITE" id="PS50222">
    <property type="entry name" value="EF_HAND_2"/>
    <property type="match status" value="2"/>
</dbReference>
<dbReference type="FunFam" id="1.10.238.10:FF:000003">
    <property type="entry name" value="Calmodulin A"/>
    <property type="match status" value="1"/>
</dbReference>
<comment type="caution">
    <text evidence="3">The sequence shown here is derived from an EMBL/GenBank/DDBJ whole genome shotgun (WGS) entry which is preliminary data.</text>
</comment>
<dbReference type="Proteomes" id="UP000245699">
    <property type="component" value="Unassembled WGS sequence"/>
</dbReference>
<proteinExistence type="predicted"/>
<dbReference type="OrthoDB" id="26525at2759"/>
<evidence type="ECO:0000313" key="3">
    <source>
        <dbReference type="EMBL" id="PVU91881.1"/>
    </source>
</evidence>
<dbReference type="Gene3D" id="1.10.238.10">
    <property type="entry name" value="EF-hand"/>
    <property type="match status" value="2"/>
</dbReference>
<dbReference type="PANTHER" id="PTHR23048">
    <property type="entry name" value="MYOSIN LIGHT CHAIN 1, 3"/>
    <property type="match status" value="1"/>
</dbReference>
<name>A0A2T9YHS4_9FUNG</name>
<dbReference type="CDD" id="cd00051">
    <property type="entry name" value="EFh"/>
    <property type="match status" value="1"/>
</dbReference>
<dbReference type="InterPro" id="IPR050230">
    <property type="entry name" value="CALM/Myosin/TropC-like"/>
</dbReference>
<dbReference type="Pfam" id="PF13499">
    <property type="entry name" value="EF-hand_7"/>
    <property type="match status" value="1"/>
</dbReference>
<evidence type="ECO:0000256" key="1">
    <source>
        <dbReference type="ARBA" id="ARBA00022737"/>
    </source>
</evidence>
<dbReference type="PANTHER" id="PTHR23048:SF0">
    <property type="entry name" value="CALMODULIN LIKE 3"/>
    <property type="match status" value="1"/>
</dbReference>
<gene>
    <name evidence="3" type="ORF">BB559_003940</name>
</gene>
<dbReference type="InterPro" id="IPR002048">
    <property type="entry name" value="EF_hand_dom"/>
</dbReference>
<sequence length="166" mass="18935">MTKYKVKSLFSYQSLTLKYVNYQNLEYREAFTLFDRTGEGEIQMSTVGTLLRALGQNPTESELREIIGNDENKFIDFDAFMEILMRPNGFNSAINSEGSFNEFVQAFQVFDREGNGFISVGELRYVLTGLGDRLTEAEVDELLKGVETDANQNINYKEFVKTLTSV</sequence>
<feature type="domain" description="EF-hand" evidence="2">
    <location>
        <begin position="22"/>
        <end position="57"/>
    </location>
</feature>
<dbReference type="AlphaFoldDB" id="A0A2T9YHS4"/>
<dbReference type="EMBL" id="MBFT01000393">
    <property type="protein sequence ID" value="PVU91881.1"/>
    <property type="molecule type" value="Genomic_DNA"/>
</dbReference>
<dbReference type="InterPro" id="IPR011992">
    <property type="entry name" value="EF-hand-dom_pair"/>
</dbReference>
<dbReference type="GO" id="GO:1903475">
    <property type="term" value="P:mitotic actomyosin contractile ring assembly"/>
    <property type="evidence" value="ECO:0007669"/>
    <property type="project" value="TreeGrafter"/>
</dbReference>
<evidence type="ECO:0000313" key="4">
    <source>
        <dbReference type="Proteomes" id="UP000245699"/>
    </source>
</evidence>
<dbReference type="GO" id="GO:0016460">
    <property type="term" value="C:myosin II complex"/>
    <property type="evidence" value="ECO:0007669"/>
    <property type="project" value="TreeGrafter"/>
</dbReference>
<dbReference type="GO" id="GO:0005509">
    <property type="term" value="F:calcium ion binding"/>
    <property type="evidence" value="ECO:0007669"/>
    <property type="project" value="InterPro"/>
</dbReference>
<dbReference type="STRING" id="61424.A0A2T9YHS4"/>